<reference evidence="1 2" key="1">
    <citation type="journal article" date="2019" name="Nat. Ecol. Evol.">
        <title>Megaphylogeny resolves global patterns of mushroom evolution.</title>
        <authorList>
            <person name="Varga T."/>
            <person name="Krizsan K."/>
            <person name="Foldi C."/>
            <person name="Dima B."/>
            <person name="Sanchez-Garcia M."/>
            <person name="Sanchez-Ramirez S."/>
            <person name="Szollosi G.J."/>
            <person name="Szarkandi J.G."/>
            <person name="Papp V."/>
            <person name="Albert L."/>
            <person name="Andreopoulos W."/>
            <person name="Angelini C."/>
            <person name="Antonin V."/>
            <person name="Barry K.W."/>
            <person name="Bougher N.L."/>
            <person name="Buchanan P."/>
            <person name="Buyck B."/>
            <person name="Bense V."/>
            <person name="Catcheside P."/>
            <person name="Chovatia M."/>
            <person name="Cooper J."/>
            <person name="Damon W."/>
            <person name="Desjardin D."/>
            <person name="Finy P."/>
            <person name="Geml J."/>
            <person name="Haridas S."/>
            <person name="Hughes K."/>
            <person name="Justo A."/>
            <person name="Karasinski D."/>
            <person name="Kautmanova I."/>
            <person name="Kiss B."/>
            <person name="Kocsube S."/>
            <person name="Kotiranta H."/>
            <person name="LaButti K.M."/>
            <person name="Lechner B.E."/>
            <person name="Liimatainen K."/>
            <person name="Lipzen A."/>
            <person name="Lukacs Z."/>
            <person name="Mihaltcheva S."/>
            <person name="Morgado L.N."/>
            <person name="Niskanen T."/>
            <person name="Noordeloos M.E."/>
            <person name="Ohm R.A."/>
            <person name="Ortiz-Santana B."/>
            <person name="Ovrebo C."/>
            <person name="Racz N."/>
            <person name="Riley R."/>
            <person name="Savchenko A."/>
            <person name="Shiryaev A."/>
            <person name="Soop K."/>
            <person name="Spirin V."/>
            <person name="Szebenyi C."/>
            <person name="Tomsovsky M."/>
            <person name="Tulloss R.E."/>
            <person name="Uehling J."/>
            <person name="Grigoriev I.V."/>
            <person name="Vagvolgyi C."/>
            <person name="Papp T."/>
            <person name="Martin F.M."/>
            <person name="Miettinen O."/>
            <person name="Hibbett D.S."/>
            <person name="Nagy L.G."/>
        </authorList>
    </citation>
    <scope>NUCLEOTIDE SEQUENCE [LARGE SCALE GENOMIC DNA]</scope>
    <source>
        <strain evidence="1 2">NL-1719</strain>
    </source>
</reference>
<name>A0ACD3B1U5_9AGAR</name>
<keyword evidence="2" id="KW-1185">Reference proteome</keyword>
<feature type="non-terminal residue" evidence="1">
    <location>
        <position position="260"/>
    </location>
</feature>
<organism evidence="1 2">
    <name type="scientific">Pluteus cervinus</name>
    <dbReference type="NCBI Taxonomy" id="181527"/>
    <lineage>
        <taxon>Eukaryota</taxon>
        <taxon>Fungi</taxon>
        <taxon>Dikarya</taxon>
        <taxon>Basidiomycota</taxon>
        <taxon>Agaricomycotina</taxon>
        <taxon>Agaricomycetes</taxon>
        <taxon>Agaricomycetidae</taxon>
        <taxon>Agaricales</taxon>
        <taxon>Pluteineae</taxon>
        <taxon>Pluteaceae</taxon>
        <taxon>Pluteus</taxon>
    </lineage>
</organism>
<accession>A0ACD3B1U5</accession>
<sequence length="260" mass="27276">MGCCPIGFDCTGILTGECDVPGTSPCPNDPNHCCEGGGGGGSHPTTPAPSPTTRTTTFTSTSRSISTSLFSPPPFITNPFAQSTTFNDVLPSPSPGYTYQIVSAEDVRITYIGFTWVTTVSSCGTGTGRKTTAASHQITYSFFGMFCNLPPCDSIHVVEYGGSVEFSVAEPKNCTISFSQDKLDESQPHTITIEVQGANKAATGTPFMFEFNRFEVASRGISPTSASFGTQTSFPIISSASGLTPRPIGFGLLVPILLSS</sequence>
<proteinExistence type="predicted"/>
<protein>
    <submittedName>
        <fullName evidence="1">Uncharacterized protein</fullName>
    </submittedName>
</protein>
<evidence type="ECO:0000313" key="1">
    <source>
        <dbReference type="EMBL" id="TFK71998.1"/>
    </source>
</evidence>
<dbReference type="Proteomes" id="UP000308600">
    <property type="component" value="Unassembled WGS sequence"/>
</dbReference>
<evidence type="ECO:0000313" key="2">
    <source>
        <dbReference type="Proteomes" id="UP000308600"/>
    </source>
</evidence>
<gene>
    <name evidence="1" type="ORF">BDN72DRAFT_876732</name>
</gene>
<dbReference type="EMBL" id="ML208290">
    <property type="protein sequence ID" value="TFK71998.1"/>
    <property type="molecule type" value="Genomic_DNA"/>
</dbReference>